<feature type="compositionally biased region" description="Low complexity" evidence="3">
    <location>
        <begin position="1296"/>
        <end position="1305"/>
    </location>
</feature>
<comment type="caution">
    <text evidence="5">The sequence shown here is derived from an EMBL/GenBank/DDBJ whole genome shotgun (WGS) entry which is preliminary data.</text>
</comment>
<keyword evidence="1" id="KW-0677">Repeat</keyword>
<keyword evidence="6" id="KW-1185">Reference proteome</keyword>
<dbReference type="Pfam" id="PF01535">
    <property type="entry name" value="PPR"/>
    <property type="match status" value="1"/>
</dbReference>
<dbReference type="Pfam" id="PF17177">
    <property type="entry name" value="PPR_long"/>
    <property type="match status" value="2"/>
</dbReference>
<evidence type="ECO:0000313" key="6">
    <source>
        <dbReference type="Proteomes" id="UP000748756"/>
    </source>
</evidence>
<dbReference type="PROSITE" id="PS51375">
    <property type="entry name" value="PPR"/>
    <property type="match status" value="8"/>
</dbReference>
<evidence type="ECO:0000259" key="4">
    <source>
        <dbReference type="Pfam" id="PF17177"/>
    </source>
</evidence>
<evidence type="ECO:0000313" key="5">
    <source>
        <dbReference type="EMBL" id="KAF9139464.1"/>
    </source>
</evidence>
<proteinExistence type="predicted"/>
<feature type="repeat" description="PPR" evidence="2">
    <location>
        <begin position="761"/>
        <end position="795"/>
    </location>
</feature>
<feature type="repeat" description="PPR" evidence="2">
    <location>
        <begin position="796"/>
        <end position="830"/>
    </location>
</feature>
<sequence>MSCSSSRAANVLSVAMGIPSRSKNCLTGLSGHKIRTGASDSISSRSFSSSSQARALPASNLGRSNRSSAVSTLSTTVSTLSTTSRIQHSEPSWEVFFTHSCSINPRISRPFASPSHTSQIRYRHGAPQRSFSVQAFTDKSAVTSIVSEGIRSCSQKEALSQQSMLGSQPCVVVDSIHRGKRTSARAYLHPDIAFSRSAQRPSAQESITIALSVPGVSGFQARISSRSVSSCSVGNCRNTPDSHSTSRRYLHSIRSRRSFAPQEGRPTNGLSYEERRAMMAEMREKMVLRSSVPVLWGAYTKIVQSQLLTQVQSDDIIALFQILAQSHQSEEAMEMMLQVALDVNQIGKQLPQEPFEILMRQATDHMPADQIKAAAWQIQGRRRFFSEIIQLCDTNAEMRRVLGLYSQLVKSSFDVDGYSTYFQGRTSRARKLAADVLTWIEGEGIARNRQVTEYLLVFLLDRSRLHQVFSALESLSKGGLVFSRGFYTTVIHRFGRGQKFDYMDYTLDLMRRQGLKPLEDTYSAIIDAHSKAGNLREAQRVYQEVLAAGLVPTNKTLGPMLEAVGAMGDYDMTKQLVEQMNSSGVTSNEYTFSALLRSVSHDSSKSIQLFNELSKQMEPNTVNYNILIRAFQRQSDLDGAFRVFQSMIANGVRPDKFTFSSILSLFAIRGDTDGAEAFWNEMVGVHGVKPNAFAYGSMMHVYCTAEDMLSAQTVYREMIQSSIMPNEVIFGTLLNAYARHGDLTQMLSIYDAMRSEDLKPNSYIYSNLLFGLVKDGDMPAAQRLYDTMEEDGFSHNVLAQTILMKGYLDHGGFQESQAIYKNMIRSGLIPNFMTYAALLQAHAKRGEIREGRDFLNKILKSRGLVVIGDEEDEPLESEELKQLGINKSHDRARASSPDSFDRDFVSDQVQEGHLSTIGTERKPLKASARPNPLMTFTPLLDAYAKEGNFVATKAMFDEIKARGLEPNTVTFTILMDSYRRVGDVENVLSIWNELFDRFLEKWRSAQSHADQIGPFKTVNFEWINDRLSTKASKLQGVLQQPVSIVLDSLSYSGRIQEAKAIWLQLEEVGFQFDSSNWNDYCIALARNGLLLDSLKIVQDKLLPGYISAQSRQSGADSSSTKTLDAISLDSQTGEASAGAMKEVSGSSVSKRGAPLESISSTDESTTPKLGATLLYPRPRTFAALADSLEDLLSLKGIHAKQQFGSPSDRQDTTNSSAVESKSRATDTTIGSQHRDVRRELVEAKLQPYPQPFKNLEEHHRQILWDIVRKDYQRVLEALAEGMLVVTGPQAIMRSSFATSSGSGFSKDVSADPTESTKRDAKFTGFRPWRRLKFIMKDMERQKFIQEREEYYDLLRKRKPT</sequence>
<evidence type="ECO:0000256" key="1">
    <source>
        <dbReference type="ARBA" id="ARBA00022737"/>
    </source>
</evidence>
<gene>
    <name evidence="5" type="ORF">BG015_002018</name>
</gene>
<feature type="repeat" description="PPR" evidence="2">
    <location>
        <begin position="932"/>
        <end position="966"/>
    </location>
</feature>
<feature type="region of interest" description="Disordered" evidence="3">
    <location>
        <begin position="1296"/>
        <end position="1318"/>
    </location>
</feature>
<feature type="region of interest" description="Disordered" evidence="3">
    <location>
        <begin position="1201"/>
        <end position="1235"/>
    </location>
</feature>
<feature type="region of interest" description="Disordered" evidence="3">
    <location>
        <begin position="1134"/>
        <end position="1170"/>
    </location>
</feature>
<dbReference type="Pfam" id="PF13041">
    <property type="entry name" value="PPR_2"/>
    <property type="match status" value="2"/>
</dbReference>
<feature type="compositionally biased region" description="Polar residues" evidence="3">
    <location>
        <begin position="1202"/>
        <end position="1231"/>
    </location>
</feature>
<feature type="repeat" description="PPR" evidence="2">
    <location>
        <begin position="620"/>
        <end position="654"/>
    </location>
</feature>
<feature type="repeat" description="PPR" evidence="2">
    <location>
        <begin position="691"/>
        <end position="725"/>
    </location>
</feature>
<evidence type="ECO:0000256" key="3">
    <source>
        <dbReference type="SAM" id="MobiDB-lite"/>
    </source>
</evidence>
<dbReference type="InterPro" id="IPR011990">
    <property type="entry name" value="TPR-like_helical_dom_sf"/>
</dbReference>
<dbReference type="InterPro" id="IPR002885">
    <property type="entry name" value="PPR_rpt"/>
</dbReference>
<dbReference type="NCBIfam" id="TIGR00756">
    <property type="entry name" value="PPR"/>
    <property type="match status" value="5"/>
</dbReference>
<dbReference type="PANTHER" id="PTHR47942:SF63">
    <property type="entry name" value="PENTATRICOPEPTIDE REPEAT-CONTAINING PROTEIN"/>
    <property type="match status" value="1"/>
</dbReference>
<dbReference type="PANTHER" id="PTHR47942">
    <property type="entry name" value="TETRATRICOPEPTIDE REPEAT (TPR)-LIKE SUPERFAMILY PROTEIN-RELATED"/>
    <property type="match status" value="1"/>
</dbReference>
<feature type="repeat" description="PPR" evidence="2">
    <location>
        <begin position="726"/>
        <end position="760"/>
    </location>
</feature>
<organism evidence="5 6">
    <name type="scientific">Linnemannia schmuckeri</name>
    <dbReference type="NCBI Taxonomy" id="64567"/>
    <lineage>
        <taxon>Eukaryota</taxon>
        <taxon>Fungi</taxon>
        <taxon>Fungi incertae sedis</taxon>
        <taxon>Mucoromycota</taxon>
        <taxon>Mortierellomycotina</taxon>
        <taxon>Mortierellomycetes</taxon>
        <taxon>Mortierellales</taxon>
        <taxon>Mortierellaceae</taxon>
        <taxon>Linnemannia</taxon>
    </lineage>
</organism>
<dbReference type="Gene3D" id="1.25.40.10">
    <property type="entry name" value="Tetratricopeptide repeat domain"/>
    <property type="match status" value="4"/>
</dbReference>
<feature type="repeat" description="PPR" evidence="2">
    <location>
        <begin position="967"/>
        <end position="1001"/>
    </location>
</feature>
<dbReference type="EMBL" id="JAAAUQ010001385">
    <property type="protein sequence ID" value="KAF9139464.1"/>
    <property type="molecule type" value="Genomic_DNA"/>
</dbReference>
<dbReference type="InterPro" id="IPR033443">
    <property type="entry name" value="PROP1-like_PPR_dom"/>
</dbReference>
<feature type="repeat" description="PPR" evidence="2">
    <location>
        <begin position="518"/>
        <end position="552"/>
    </location>
</feature>
<name>A0A9P5RP29_9FUNG</name>
<protein>
    <recommendedName>
        <fullName evidence="4">PROP1-like PPR domain-containing protein</fullName>
    </recommendedName>
</protein>
<reference evidence="5" key="1">
    <citation type="journal article" date="2020" name="Fungal Divers.">
        <title>Resolving the Mortierellaceae phylogeny through synthesis of multi-gene phylogenetics and phylogenomics.</title>
        <authorList>
            <person name="Vandepol N."/>
            <person name="Liber J."/>
            <person name="Desiro A."/>
            <person name="Na H."/>
            <person name="Kennedy M."/>
            <person name="Barry K."/>
            <person name="Grigoriev I.V."/>
            <person name="Miller A.N."/>
            <person name="O'Donnell K."/>
            <person name="Stajich J.E."/>
            <person name="Bonito G."/>
        </authorList>
    </citation>
    <scope>NUCLEOTIDE SEQUENCE</scope>
    <source>
        <strain evidence="5">NRRL 6426</strain>
    </source>
</reference>
<dbReference type="Proteomes" id="UP000748756">
    <property type="component" value="Unassembled WGS sequence"/>
</dbReference>
<dbReference type="InterPro" id="IPR051222">
    <property type="entry name" value="PPR/CCM1_RNA-binding"/>
</dbReference>
<accession>A0A9P5RP29</accession>
<evidence type="ECO:0000256" key="2">
    <source>
        <dbReference type="PROSITE-ProRule" id="PRU00708"/>
    </source>
</evidence>
<feature type="domain" description="PROP1-like PPR" evidence="4">
    <location>
        <begin position="508"/>
        <end position="614"/>
    </location>
</feature>
<feature type="domain" description="PROP1-like PPR" evidence="4">
    <location>
        <begin position="734"/>
        <end position="851"/>
    </location>
</feature>
<dbReference type="OrthoDB" id="185373at2759"/>
<feature type="compositionally biased region" description="Polar residues" evidence="3">
    <location>
        <begin position="1157"/>
        <end position="1167"/>
    </location>
</feature>